<gene>
    <name evidence="2" type="ORF">AB986_17250</name>
</gene>
<keyword evidence="3" id="KW-1185">Reference proteome</keyword>
<dbReference type="EMBL" id="LELK01000004">
    <property type="protein sequence ID" value="KMM37587.1"/>
    <property type="molecule type" value="Genomic_DNA"/>
</dbReference>
<keyword evidence="1" id="KW-1133">Transmembrane helix</keyword>
<reference evidence="2" key="1">
    <citation type="submission" date="2015-06" db="EMBL/GenBank/DDBJ databases">
        <authorList>
            <person name="Liu B."/>
            <person name="Wang J."/>
            <person name="Zhu Y."/>
            <person name="Liu G."/>
            <person name="Chen Q."/>
            <person name="Zheng C."/>
            <person name="Che J."/>
            <person name="Ge C."/>
            <person name="Shi H."/>
            <person name="Pan Z."/>
            <person name="Liu X."/>
        </authorList>
    </citation>
    <scope>NUCLEOTIDE SEQUENCE [LARGE SCALE GENOMIC DNA]</scope>
    <source>
        <strain evidence="2">DSM 16346</strain>
    </source>
</reference>
<evidence type="ECO:0000313" key="3">
    <source>
        <dbReference type="Proteomes" id="UP000035996"/>
    </source>
</evidence>
<comment type="caution">
    <text evidence="2">The sequence shown here is derived from an EMBL/GenBank/DDBJ whole genome shotgun (WGS) entry which is preliminary data.</text>
</comment>
<keyword evidence="1" id="KW-0812">Transmembrane</keyword>
<evidence type="ECO:0000256" key="1">
    <source>
        <dbReference type="SAM" id="Phobius"/>
    </source>
</evidence>
<proteinExistence type="predicted"/>
<accession>A0A0J6FTB1</accession>
<name>A0A0J6FTB1_9BACL</name>
<protein>
    <submittedName>
        <fullName evidence="2">Uncharacterized protein</fullName>
    </submittedName>
</protein>
<dbReference type="RefSeq" id="WP_048312717.1">
    <property type="nucleotide sequence ID" value="NZ_CP119526.1"/>
</dbReference>
<keyword evidence="1" id="KW-0472">Membrane</keyword>
<dbReference type="Proteomes" id="UP000035996">
    <property type="component" value="Unassembled WGS sequence"/>
</dbReference>
<dbReference type="AlphaFoldDB" id="A0A0J6FTB1"/>
<dbReference type="OrthoDB" id="2856937at2"/>
<sequence>MKVIKTYYPKVKAIELFMSIVYGIVVCFGTLLLWFKGDLTIERWQTFMLIGLIYVSYCALLSFCIRTQRIELTEYGIEHRLLGLSRRSVAFTSVKTVNFGKVNGSPVVAIENNYNHKSIFVPYIPFEQDWDEISTYIKERNGKVIISM</sequence>
<evidence type="ECO:0000313" key="2">
    <source>
        <dbReference type="EMBL" id="KMM37587.1"/>
    </source>
</evidence>
<organism evidence="2 3">
    <name type="scientific">Guptibacillus hwajinpoensis</name>
    <dbReference type="NCBI Taxonomy" id="208199"/>
    <lineage>
        <taxon>Bacteria</taxon>
        <taxon>Bacillati</taxon>
        <taxon>Bacillota</taxon>
        <taxon>Bacilli</taxon>
        <taxon>Bacillales</taxon>
        <taxon>Guptibacillaceae</taxon>
        <taxon>Guptibacillus</taxon>
    </lineage>
</organism>
<feature type="transmembrane region" description="Helical" evidence="1">
    <location>
        <begin position="47"/>
        <end position="65"/>
    </location>
</feature>
<feature type="transmembrane region" description="Helical" evidence="1">
    <location>
        <begin position="12"/>
        <end position="35"/>
    </location>
</feature>